<evidence type="ECO:0000313" key="5">
    <source>
        <dbReference type="EnsemblMetazoa" id="ACUA020819-PA"/>
    </source>
</evidence>
<reference evidence="5" key="2">
    <citation type="submission" date="2020-05" db="UniProtKB">
        <authorList>
            <consortium name="EnsemblMetazoa"/>
        </authorList>
    </citation>
    <scope>IDENTIFICATION</scope>
    <source>
        <strain evidence="5">A-37</strain>
    </source>
</reference>
<accession>A0A182MKZ0</accession>
<sequence length="526" mass="59672">MNLLGLIPWHHRLQTSGGLTYGRRWRPPGASSFSGDIMIRPIVNRLAEVGHNVTVLSVNVDTRAPKNVTYIHLENSYNTLYGNGTLARNDILKRSNESPMAATMSFYRFGLLGCEGSAISSKGLQRLLQYPADFRFDLVIYDFTCGPCLLGLVHKFHYPPLVSVTGFGVPQFTERLVGGHKDTTYIPHFTQLTDDPMPFTQRLTNTLIHLFDALYRRFIFLPHLTRIAQQAFDFPLPDLSELEQRTLIMLTNSNPALDPPETMPPNVIPVGGLQIIDPQPLPPELHTFVANAPKGVVLFAMGTNFKSKMFTTERQAMFLEAFALFPEYHILWKFDDDQLPRQASANVMVRPWLPQNDILAQPRLKAFITHCGLMSTQEATYHAVPMIGIPIYVDQHLNLHRTVQTGGGVRLDLGTLTTERIVAALREVLENDSYQQAISKRSALFRDQPEKPLERAIWWIEWALRHPQEDRLRARTLEMNTFVANRYDVAGFILLLVGGLFVALWKMFSQMCHQPGGKQKEKLKSL</sequence>
<dbReference type="FunFam" id="3.40.50.2000:FF:000144">
    <property type="entry name" value="UDP-glucuronosyltransferase"/>
    <property type="match status" value="1"/>
</dbReference>
<comment type="similarity">
    <text evidence="1">Belongs to the UDP-glycosyltransferase family.</text>
</comment>
<evidence type="ECO:0000256" key="3">
    <source>
        <dbReference type="ARBA" id="ARBA00022679"/>
    </source>
</evidence>
<dbReference type="InterPro" id="IPR050271">
    <property type="entry name" value="UDP-glycosyltransferase"/>
</dbReference>
<dbReference type="Pfam" id="PF00201">
    <property type="entry name" value="UDPGT"/>
    <property type="match status" value="1"/>
</dbReference>
<protein>
    <recommendedName>
        <fullName evidence="7">UDP-glycosyltransferases domain-containing protein</fullName>
    </recommendedName>
</protein>
<dbReference type="PANTHER" id="PTHR48043">
    <property type="entry name" value="EG:EG0003.4 PROTEIN-RELATED"/>
    <property type="match status" value="1"/>
</dbReference>
<dbReference type="Proteomes" id="UP000075883">
    <property type="component" value="Unassembled WGS sequence"/>
</dbReference>
<dbReference type="InterPro" id="IPR002213">
    <property type="entry name" value="UDP_glucos_trans"/>
</dbReference>
<name>A0A182MKZ0_9DIPT</name>
<evidence type="ECO:0000256" key="1">
    <source>
        <dbReference type="ARBA" id="ARBA00009995"/>
    </source>
</evidence>
<dbReference type="Gene3D" id="3.40.50.2000">
    <property type="entry name" value="Glycogen Phosphorylase B"/>
    <property type="match status" value="1"/>
</dbReference>
<dbReference type="AlphaFoldDB" id="A0A182MKZ0"/>
<reference evidence="6" key="1">
    <citation type="submission" date="2013-09" db="EMBL/GenBank/DDBJ databases">
        <title>The Genome Sequence of Anopheles culicifacies species A.</title>
        <authorList>
            <consortium name="The Broad Institute Genomics Platform"/>
            <person name="Neafsey D.E."/>
            <person name="Besansky N."/>
            <person name="Howell P."/>
            <person name="Walton C."/>
            <person name="Young S.K."/>
            <person name="Zeng Q."/>
            <person name="Gargeya S."/>
            <person name="Fitzgerald M."/>
            <person name="Haas B."/>
            <person name="Abouelleil A."/>
            <person name="Allen A.W."/>
            <person name="Alvarado L."/>
            <person name="Arachchi H.M."/>
            <person name="Berlin A.M."/>
            <person name="Chapman S.B."/>
            <person name="Gainer-Dewar J."/>
            <person name="Goldberg J."/>
            <person name="Griggs A."/>
            <person name="Gujja S."/>
            <person name="Hansen M."/>
            <person name="Howarth C."/>
            <person name="Imamovic A."/>
            <person name="Ireland A."/>
            <person name="Larimer J."/>
            <person name="McCowan C."/>
            <person name="Murphy C."/>
            <person name="Pearson M."/>
            <person name="Poon T.W."/>
            <person name="Priest M."/>
            <person name="Roberts A."/>
            <person name="Saif S."/>
            <person name="Shea T."/>
            <person name="Sisk P."/>
            <person name="Sykes S."/>
            <person name="Wortman J."/>
            <person name="Nusbaum C."/>
            <person name="Birren B."/>
        </authorList>
    </citation>
    <scope>NUCLEOTIDE SEQUENCE [LARGE SCALE GENOMIC DNA]</scope>
    <source>
        <strain evidence="6">A-37</strain>
    </source>
</reference>
<dbReference type="STRING" id="139723.A0A182MKZ0"/>
<keyword evidence="4" id="KW-0472">Membrane</keyword>
<dbReference type="GO" id="GO:0008194">
    <property type="term" value="F:UDP-glycosyltransferase activity"/>
    <property type="evidence" value="ECO:0007669"/>
    <property type="project" value="InterPro"/>
</dbReference>
<organism evidence="5 6">
    <name type="scientific">Anopheles culicifacies</name>
    <dbReference type="NCBI Taxonomy" id="139723"/>
    <lineage>
        <taxon>Eukaryota</taxon>
        <taxon>Metazoa</taxon>
        <taxon>Ecdysozoa</taxon>
        <taxon>Arthropoda</taxon>
        <taxon>Hexapoda</taxon>
        <taxon>Insecta</taxon>
        <taxon>Pterygota</taxon>
        <taxon>Neoptera</taxon>
        <taxon>Endopterygota</taxon>
        <taxon>Diptera</taxon>
        <taxon>Nematocera</taxon>
        <taxon>Culicoidea</taxon>
        <taxon>Culicidae</taxon>
        <taxon>Anophelinae</taxon>
        <taxon>Anopheles</taxon>
        <taxon>culicifacies species complex</taxon>
    </lineage>
</organism>
<dbReference type="EMBL" id="AXCM01003548">
    <property type="status" value="NOT_ANNOTATED_CDS"/>
    <property type="molecule type" value="Genomic_DNA"/>
</dbReference>
<evidence type="ECO:0008006" key="7">
    <source>
        <dbReference type="Google" id="ProtNLM"/>
    </source>
</evidence>
<dbReference type="PANTHER" id="PTHR48043:SF159">
    <property type="entry name" value="EG:EG0003.4 PROTEIN-RELATED"/>
    <property type="match status" value="1"/>
</dbReference>
<dbReference type="VEuPathDB" id="VectorBase:ACUA020819"/>
<evidence type="ECO:0000256" key="2">
    <source>
        <dbReference type="ARBA" id="ARBA00022676"/>
    </source>
</evidence>
<keyword evidence="4" id="KW-0812">Transmembrane</keyword>
<dbReference type="EnsemblMetazoa" id="ACUA020819-RA">
    <property type="protein sequence ID" value="ACUA020819-PA"/>
    <property type="gene ID" value="ACUA020819"/>
</dbReference>
<feature type="transmembrane region" description="Helical" evidence="4">
    <location>
        <begin position="489"/>
        <end position="508"/>
    </location>
</feature>
<keyword evidence="4" id="KW-1133">Transmembrane helix</keyword>
<keyword evidence="3" id="KW-0808">Transferase</keyword>
<dbReference type="CDD" id="cd03784">
    <property type="entry name" value="GT1_Gtf-like"/>
    <property type="match status" value="1"/>
</dbReference>
<dbReference type="SUPFAM" id="SSF53756">
    <property type="entry name" value="UDP-Glycosyltransferase/glycogen phosphorylase"/>
    <property type="match status" value="1"/>
</dbReference>
<evidence type="ECO:0000313" key="6">
    <source>
        <dbReference type="Proteomes" id="UP000075883"/>
    </source>
</evidence>
<dbReference type="FunFam" id="3.40.50.2000:FF:000021">
    <property type="entry name" value="UDP-glucuronosyltransferase"/>
    <property type="match status" value="1"/>
</dbReference>
<evidence type="ECO:0000256" key="4">
    <source>
        <dbReference type="SAM" id="Phobius"/>
    </source>
</evidence>
<keyword evidence="2" id="KW-0328">Glycosyltransferase</keyword>
<proteinExistence type="inferred from homology"/>
<keyword evidence="6" id="KW-1185">Reference proteome</keyword>